<name>A0A0M9DG74_9LACO</name>
<keyword evidence="1" id="KW-0812">Transmembrane</keyword>
<protein>
    <recommendedName>
        <fullName evidence="4">Cell division protein</fullName>
    </recommendedName>
</protein>
<feature type="transmembrane region" description="Helical" evidence="1">
    <location>
        <begin position="193"/>
        <end position="213"/>
    </location>
</feature>
<reference evidence="2 3" key="1">
    <citation type="journal article" date="2015" name="Genome Biol. Evol.">
        <title>Functionally Structured Genomes in Lactobacillus kunkeei Colonizing the Honey Crop and Food Products of Honeybees and Stingless Bees.</title>
        <authorList>
            <person name="Tamarit D."/>
            <person name="Ellegaard K.M."/>
            <person name="Wikander J."/>
            <person name="Olofsson T."/>
            <person name="Vasquez A."/>
            <person name="Andersson S.G."/>
        </authorList>
    </citation>
    <scope>NUCLEOTIDE SEQUENCE [LARGE SCALE GENOMIC DNA]</scope>
    <source>
        <strain evidence="2 3">LAla</strain>
    </source>
</reference>
<comment type="caution">
    <text evidence="2">The sequence shown here is derived from an EMBL/GenBank/DDBJ whole genome shotgun (WGS) entry which is preliminary data.</text>
</comment>
<evidence type="ECO:0000313" key="2">
    <source>
        <dbReference type="EMBL" id="KOY79704.1"/>
    </source>
</evidence>
<evidence type="ECO:0000256" key="1">
    <source>
        <dbReference type="SAM" id="Phobius"/>
    </source>
</evidence>
<dbReference type="AlphaFoldDB" id="A0A0M9DG74"/>
<feature type="transmembrane region" description="Helical" evidence="1">
    <location>
        <begin position="271"/>
        <end position="296"/>
    </location>
</feature>
<evidence type="ECO:0000313" key="3">
    <source>
        <dbReference type="Proteomes" id="UP000037749"/>
    </source>
</evidence>
<evidence type="ECO:0008006" key="4">
    <source>
        <dbReference type="Google" id="ProtNLM"/>
    </source>
</evidence>
<feature type="transmembrane region" description="Helical" evidence="1">
    <location>
        <begin position="225"/>
        <end position="251"/>
    </location>
</feature>
<feature type="transmembrane region" description="Helical" evidence="1">
    <location>
        <begin position="375"/>
        <end position="396"/>
    </location>
</feature>
<feature type="transmembrane region" description="Helical" evidence="1">
    <location>
        <begin position="79"/>
        <end position="96"/>
    </location>
</feature>
<feature type="transmembrane region" description="Helical" evidence="1">
    <location>
        <begin position="103"/>
        <end position="120"/>
    </location>
</feature>
<feature type="transmembrane region" description="Helical" evidence="1">
    <location>
        <begin position="565"/>
        <end position="583"/>
    </location>
</feature>
<feature type="transmembrane region" description="Helical" evidence="1">
    <location>
        <begin position="132"/>
        <end position="149"/>
    </location>
</feature>
<keyword evidence="1" id="KW-0472">Membrane</keyword>
<dbReference type="PATRIC" id="fig|148814.9.peg.268"/>
<feature type="transmembrane region" description="Helical" evidence="1">
    <location>
        <begin position="156"/>
        <end position="173"/>
    </location>
</feature>
<dbReference type="EMBL" id="JXCZ01000007">
    <property type="protein sequence ID" value="KOY79704.1"/>
    <property type="molecule type" value="Genomic_DNA"/>
</dbReference>
<gene>
    <name evidence="2" type="ORF">RZ72_07640</name>
</gene>
<feature type="transmembrane region" description="Helical" evidence="1">
    <location>
        <begin position="346"/>
        <end position="363"/>
    </location>
</feature>
<accession>A0A0M9DG74</accession>
<proteinExistence type="predicted"/>
<dbReference type="Proteomes" id="UP000037749">
    <property type="component" value="Unassembled WGS sequence"/>
</dbReference>
<feature type="transmembrane region" description="Helical" evidence="1">
    <location>
        <begin position="12"/>
        <end position="31"/>
    </location>
</feature>
<sequence length="589" mass="68174">MMEKLKQFLKWLTPFIIFLVLALLVVAIPLIKKQTFLGSDSLFHFNRFYDAAMQLKTHKISYFQTNYGFLGTGRMLSTLYGPVAAYVGGFLLLLAGTWFKFEILTDLIVLIVSALGMYKLCRVNNVDKYPAIFMGFIYMYSSLVMQWVTAQQFTGVGAMIVPFVMIYATQMVRKNDVSFVGFAFVMSLLVQTHLMSAMITAIGIIPFFVVGMIKAVNKKQRVRMLLHTVYAALLTMLLTINVWYNLIYISATNHLLPVYPVPHVRTYGYNFNVQSLVNIMKPTEFILFIFVLYFVIRRFKQVDILTKTTAFTGFFFLVISWSHFPWGVLQYLIPQLSYTLQFPKRFLVIAFVCLLVTFGQILTYEIRNNTHKSNYAVVVTILLLIVGSAGLDFYAIHQRSVNYVALNTKRHKNNNNDNSIYYYMRKHHRTIQKDTQSHNLSYLLEDIIKATPDYVPSYKQITGHIEYSNLDPYRLYYNDYIARNHDKKVHFKHIVRKDGSLSIKFKLKKAQEIQVPLVKYAQTQVTVNGTVKNVKTTKLGAIIVSAKKGNNRVNIKYVTSFTTRLMMVLTWISWILFGIFALTKIRRNK</sequence>
<feature type="transmembrane region" description="Helical" evidence="1">
    <location>
        <begin position="308"/>
        <end position="326"/>
    </location>
</feature>
<organism evidence="2 3">
    <name type="scientific">Apilactobacillus kunkeei</name>
    <dbReference type="NCBI Taxonomy" id="148814"/>
    <lineage>
        <taxon>Bacteria</taxon>
        <taxon>Bacillati</taxon>
        <taxon>Bacillota</taxon>
        <taxon>Bacilli</taxon>
        <taxon>Lactobacillales</taxon>
        <taxon>Lactobacillaceae</taxon>
        <taxon>Apilactobacillus</taxon>
    </lineage>
</organism>
<keyword evidence="1" id="KW-1133">Transmembrane helix</keyword>